<dbReference type="GO" id="GO:0003677">
    <property type="term" value="F:DNA binding"/>
    <property type="evidence" value="ECO:0007669"/>
    <property type="project" value="UniProtKB-UniRule"/>
</dbReference>
<evidence type="ECO:0000313" key="5">
    <source>
        <dbReference type="EMBL" id="KID58330.1"/>
    </source>
</evidence>
<evidence type="ECO:0000313" key="6">
    <source>
        <dbReference type="Proteomes" id="UP000031327"/>
    </source>
</evidence>
<evidence type="ECO:0000256" key="3">
    <source>
        <dbReference type="SAM" id="Phobius"/>
    </source>
</evidence>
<dbReference type="PANTHER" id="PTHR47691:SF3">
    <property type="entry name" value="HTH-TYPE TRANSCRIPTIONAL REGULATOR RV0890C-RELATED"/>
    <property type="match status" value="1"/>
</dbReference>
<dbReference type="PANTHER" id="PTHR47691">
    <property type="entry name" value="REGULATOR-RELATED"/>
    <property type="match status" value="1"/>
</dbReference>
<dbReference type="AlphaFoldDB" id="A0A0C1QG68"/>
<dbReference type="InterPro" id="IPR016032">
    <property type="entry name" value="Sig_transdc_resp-reg_C-effctor"/>
</dbReference>
<keyword evidence="3" id="KW-0472">Membrane</keyword>
<accession>A0A0C1QG68</accession>
<evidence type="ECO:0000259" key="4">
    <source>
        <dbReference type="PROSITE" id="PS51755"/>
    </source>
</evidence>
<keyword evidence="3" id="KW-1133">Transmembrane helix</keyword>
<dbReference type="InterPro" id="IPR019734">
    <property type="entry name" value="TPR_rpt"/>
</dbReference>
<dbReference type="InterPro" id="IPR001867">
    <property type="entry name" value="OmpR/PhoB-type_DNA-bd"/>
</dbReference>
<dbReference type="Gene3D" id="1.10.10.10">
    <property type="entry name" value="Winged helix-like DNA-binding domain superfamily/Winged helix DNA-binding domain"/>
    <property type="match status" value="1"/>
</dbReference>
<dbReference type="GO" id="GO:0006355">
    <property type="term" value="P:regulation of DNA-templated transcription"/>
    <property type="evidence" value="ECO:0007669"/>
    <property type="project" value="InterPro"/>
</dbReference>
<dbReference type="RefSeq" id="WP_039608624.1">
    <property type="nucleotide sequence ID" value="NZ_JWIC01000004.1"/>
</dbReference>
<keyword evidence="1 2" id="KW-0238">DNA-binding</keyword>
<dbReference type="SUPFAM" id="SSF46894">
    <property type="entry name" value="C-terminal effector domain of the bipartite response regulators"/>
    <property type="match status" value="1"/>
</dbReference>
<sequence length="542" mass="61263">MRFKIDNKEVDLTRGVIYTQGSQQRHDIRAKTLQVLTLLVENPDRVVTKQELLNNVWCDVVVQDQVLVQSIKEIRDMLGASTIKTFPKIGYRWVAEIEPINKSAQFKQFMTIRMLALAFLALILVVGLAHFILDRADSQQLPRVAFLPVENNMPDKLHDWVPIKGMDHLTRALAQQTTLPVSNTDDVLLAIEYLQELDTRGVRSLSGKIFKLQQKLDVQLVVQTRLTGYPEDLQLHYTLHSKYGPQQGVILSQSVEDALNQLVNVLADKYQQQEITASGSYHGAFSNQAFAKGVNAFLQRDYEDAIALFRSALVEQPNMLAARRYLAGSLANTYQLEQAISLLQGSLLLTDDSASQKEHLRANLLIGYLLIHWPQGENRQQELDLAEQYIAKAKGLAQSSQDKLFIAYSYEELGKIKRLQGQYSEATRWLLAALEYHQSFHGRYGQTAALIELAKIAIAQQEINEAKHYFNKAMQVANESNASPNQIWVLLAQADMYRELGEKSRAHGIAQQALDIAHQADSPQLIARVQAWFAQVPIHTIN</sequence>
<dbReference type="GO" id="GO:0000160">
    <property type="term" value="P:phosphorelay signal transduction system"/>
    <property type="evidence" value="ECO:0007669"/>
    <property type="project" value="InterPro"/>
</dbReference>
<dbReference type="SMART" id="SM00028">
    <property type="entry name" value="TPR"/>
    <property type="match status" value="4"/>
</dbReference>
<gene>
    <name evidence="5" type="ORF">JF50_06570</name>
</gene>
<proteinExistence type="predicted"/>
<protein>
    <recommendedName>
        <fullName evidence="4">OmpR/PhoB-type domain-containing protein</fullName>
    </recommendedName>
</protein>
<reference evidence="5 6" key="1">
    <citation type="submission" date="2014-12" db="EMBL/GenBank/DDBJ databases">
        <title>Draft Genome Sequence of Pseudoalteromonas luteoviolacea HI1.</title>
        <authorList>
            <person name="Asahina A.Y."/>
            <person name="Hadfield M.G."/>
        </authorList>
    </citation>
    <scope>NUCLEOTIDE SEQUENCE [LARGE SCALE GENOMIC DNA]</scope>
    <source>
        <strain evidence="5 6">HI1</strain>
    </source>
</reference>
<name>A0A0C1QG68_9GAMM</name>
<dbReference type="EMBL" id="JWIC01000004">
    <property type="protein sequence ID" value="KID58330.1"/>
    <property type="molecule type" value="Genomic_DNA"/>
</dbReference>
<dbReference type="InterPro" id="IPR011990">
    <property type="entry name" value="TPR-like_helical_dom_sf"/>
</dbReference>
<dbReference type="Proteomes" id="UP000031327">
    <property type="component" value="Unassembled WGS sequence"/>
</dbReference>
<feature type="transmembrane region" description="Helical" evidence="3">
    <location>
        <begin position="112"/>
        <end position="133"/>
    </location>
</feature>
<feature type="domain" description="OmpR/PhoB-type" evidence="4">
    <location>
        <begin position="1"/>
        <end position="95"/>
    </location>
</feature>
<dbReference type="SUPFAM" id="SSF48452">
    <property type="entry name" value="TPR-like"/>
    <property type="match status" value="2"/>
</dbReference>
<dbReference type="Pfam" id="PF00486">
    <property type="entry name" value="Trans_reg_C"/>
    <property type="match status" value="1"/>
</dbReference>
<dbReference type="Pfam" id="PF13424">
    <property type="entry name" value="TPR_12"/>
    <property type="match status" value="1"/>
</dbReference>
<dbReference type="OrthoDB" id="5696122at2"/>
<dbReference type="Gene3D" id="1.25.40.10">
    <property type="entry name" value="Tetratricopeptide repeat domain"/>
    <property type="match status" value="2"/>
</dbReference>
<comment type="caution">
    <text evidence="5">The sequence shown here is derived from an EMBL/GenBank/DDBJ whole genome shotgun (WGS) entry which is preliminary data.</text>
</comment>
<feature type="DNA-binding region" description="OmpR/PhoB-type" evidence="2">
    <location>
        <begin position="1"/>
        <end position="95"/>
    </location>
</feature>
<keyword evidence="3" id="KW-0812">Transmembrane</keyword>
<dbReference type="PROSITE" id="PS51755">
    <property type="entry name" value="OMPR_PHOB"/>
    <property type="match status" value="1"/>
</dbReference>
<organism evidence="5 6">
    <name type="scientific">Pseudoalteromonas luteoviolacea</name>
    <dbReference type="NCBI Taxonomy" id="43657"/>
    <lineage>
        <taxon>Bacteria</taxon>
        <taxon>Pseudomonadati</taxon>
        <taxon>Pseudomonadota</taxon>
        <taxon>Gammaproteobacteria</taxon>
        <taxon>Alteromonadales</taxon>
        <taxon>Pseudoalteromonadaceae</taxon>
        <taxon>Pseudoalteromonas</taxon>
    </lineage>
</organism>
<evidence type="ECO:0000256" key="2">
    <source>
        <dbReference type="PROSITE-ProRule" id="PRU01091"/>
    </source>
</evidence>
<dbReference type="SMART" id="SM00862">
    <property type="entry name" value="Trans_reg_C"/>
    <property type="match status" value="1"/>
</dbReference>
<dbReference type="InterPro" id="IPR036388">
    <property type="entry name" value="WH-like_DNA-bd_sf"/>
</dbReference>
<evidence type="ECO:0000256" key="1">
    <source>
        <dbReference type="ARBA" id="ARBA00023125"/>
    </source>
</evidence>